<dbReference type="GO" id="GO:0016020">
    <property type="term" value="C:membrane"/>
    <property type="evidence" value="ECO:0007669"/>
    <property type="project" value="UniProtKB-SubCell"/>
</dbReference>
<name>A0A6G6Y0Q8_9SPHN</name>
<evidence type="ECO:0000256" key="1">
    <source>
        <dbReference type="ARBA" id="ARBA00004141"/>
    </source>
</evidence>
<keyword evidence="9" id="KW-1185">Reference proteome</keyword>
<dbReference type="AlphaFoldDB" id="A0A6G6Y0Q8"/>
<feature type="transmembrane region" description="Helical" evidence="6">
    <location>
        <begin position="194"/>
        <end position="214"/>
    </location>
</feature>
<sequence>MHRTGSERKSTSPHSHSPSVTAVAAVIVANIALAFGPMLVRMADVGPVAAAFWRLAMAVPVLFMVAFATGSNPVRDSRGLWFVIALGGVAFAGDLASWHTGIVRTTLANATLFGNSATLIYPIYGFLIARMWPTRWQAVALALAAGGAALLMGRSAELSARNLAGDLFCLLAGVLYAVYFICMARARMRLAPAPALAMISLATLAPLLVLSLALGERFVPIDWVPLVILTLSSQLLGQGLMSYALGHLPPILIGIALLLQPIVAGITGWIVYDERLTGADWIGALLVAAALVLVRRGPPPARLAAEALADDDDATKSDGKGD</sequence>
<evidence type="ECO:0000256" key="3">
    <source>
        <dbReference type="ARBA" id="ARBA00022692"/>
    </source>
</evidence>
<feature type="transmembrane region" description="Helical" evidence="6">
    <location>
        <begin position="136"/>
        <end position="156"/>
    </location>
</feature>
<feature type="transmembrane region" description="Helical" evidence="6">
    <location>
        <begin position="20"/>
        <end position="39"/>
    </location>
</feature>
<feature type="transmembrane region" description="Helical" evidence="6">
    <location>
        <begin position="110"/>
        <end position="129"/>
    </location>
</feature>
<dbReference type="SUPFAM" id="SSF103481">
    <property type="entry name" value="Multidrug resistance efflux transporter EmrE"/>
    <property type="match status" value="2"/>
</dbReference>
<evidence type="ECO:0000256" key="4">
    <source>
        <dbReference type="ARBA" id="ARBA00022989"/>
    </source>
</evidence>
<keyword evidence="4 6" id="KW-1133">Transmembrane helix</keyword>
<protein>
    <submittedName>
        <fullName evidence="8">DMT family transporter</fullName>
    </submittedName>
</protein>
<dbReference type="EMBL" id="CP049109">
    <property type="protein sequence ID" value="QIG78489.1"/>
    <property type="molecule type" value="Genomic_DNA"/>
</dbReference>
<evidence type="ECO:0000259" key="7">
    <source>
        <dbReference type="Pfam" id="PF00892"/>
    </source>
</evidence>
<feature type="transmembrane region" description="Helical" evidence="6">
    <location>
        <begin position="252"/>
        <end position="272"/>
    </location>
</feature>
<dbReference type="Pfam" id="PF00892">
    <property type="entry name" value="EamA"/>
    <property type="match status" value="2"/>
</dbReference>
<organism evidence="8 9">
    <name type="scientific">Stakelama tenebrarum</name>
    <dbReference type="NCBI Taxonomy" id="2711215"/>
    <lineage>
        <taxon>Bacteria</taxon>
        <taxon>Pseudomonadati</taxon>
        <taxon>Pseudomonadota</taxon>
        <taxon>Alphaproteobacteria</taxon>
        <taxon>Sphingomonadales</taxon>
        <taxon>Sphingomonadaceae</taxon>
        <taxon>Stakelama</taxon>
    </lineage>
</organism>
<dbReference type="PANTHER" id="PTHR32322">
    <property type="entry name" value="INNER MEMBRANE TRANSPORTER"/>
    <property type="match status" value="1"/>
</dbReference>
<evidence type="ECO:0000313" key="9">
    <source>
        <dbReference type="Proteomes" id="UP000501568"/>
    </source>
</evidence>
<dbReference type="KEGG" id="spzr:G5C33_00885"/>
<dbReference type="RefSeq" id="WP_165325487.1">
    <property type="nucleotide sequence ID" value="NZ_CP049109.1"/>
</dbReference>
<keyword evidence="5 6" id="KW-0472">Membrane</keyword>
<comment type="similarity">
    <text evidence="2">Belongs to the EamA transporter family.</text>
</comment>
<dbReference type="InterPro" id="IPR000620">
    <property type="entry name" value="EamA_dom"/>
</dbReference>
<evidence type="ECO:0000313" key="8">
    <source>
        <dbReference type="EMBL" id="QIG78489.1"/>
    </source>
</evidence>
<proteinExistence type="inferred from homology"/>
<feature type="transmembrane region" description="Helical" evidence="6">
    <location>
        <begin position="80"/>
        <end position="98"/>
    </location>
</feature>
<dbReference type="Proteomes" id="UP000501568">
    <property type="component" value="Chromosome"/>
</dbReference>
<keyword evidence="3 6" id="KW-0812">Transmembrane</keyword>
<accession>A0A6G6Y0Q8</accession>
<reference evidence="8 9" key="1">
    <citation type="submission" date="2020-02" db="EMBL/GenBank/DDBJ databases">
        <authorList>
            <person name="Zheng R.K."/>
            <person name="Sun C.M."/>
        </authorList>
    </citation>
    <scope>NUCLEOTIDE SEQUENCE [LARGE SCALE GENOMIC DNA]</scope>
    <source>
        <strain evidence="9">zrk23</strain>
    </source>
</reference>
<gene>
    <name evidence="8" type="ORF">G5C33_00885</name>
</gene>
<comment type="subcellular location">
    <subcellularLocation>
        <location evidence="1">Membrane</location>
        <topology evidence="1">Multi-pass membrane protein</topology>
    </subcellularLocation>
</comment>
<evidence type="ECO:0000256" key="6">
    <source>
        <dbReference type="SAM" id="Phobius"/>
    </source>
</evidence>
<dbReference type="InterPro" id="IPR037185">
    <property type="entry name" value="EmrE-like"/>
</dbReference>
<dbReference type="InterPro" id="IPR050638">
    <property type="entry name" value="AA-Vitamin_Transporters"/>
</dbReference>
<dbReference type="PANTHER" id="PTHR32322:SF2">
    <property type="entry name" value="EAMA DOMAIN-CONTAINING PROTEIN"/>
    <property type="match status" value="1"/>
</dbReference>
<feature type="domain" description="EamA" evidence="7">
    <location>
        <begin position="164"/>
        <end position="294"/>
    </location>
</feature>
<evidence type="ECO:0000256" key="5">
    <source>
        <dbReference type="ARBA" id="ARBA00023136"/>
    </source>
</evidence>
<evidence type="ECO:0000256" key="2">
    <source>
        <dbReference type="ARBA" id="ARBA00007362"/>
    </source>
</evidence>
<feature type="transmembrane region" description="Helical" evidence="6">
    <location>
        <begin position="51"/>
        <end position="68"/>
    </location>
</feature>
<feature type="transmembrane region" description="Helical" evidence="6">
    <location>
        <begin position="162"/>
        <end position="182"/>
    </location>
</feature>
<feature type="domain" description="EamA" evidence="7">
    <location>
        <begin position="22"/>
        <end position="152"/>
    </location>
</feature>